<feature type="region of interest" description="Disordered" evidence="1">
    <location>
        <begin position="46"/>
        <end position="85"/>
    </location>
</feature>
<feature type="signal peptide" evidence="2">
    <location>
        <begin position="1"/>
        <end position="23"/>
    </location>
</feature>
<keyword evidence="2" id="KW-0732">Signal</keyword>
<dbReference type="PROSITE" id="PS51257">
    <property type="entry name" value="PROKAR_LIPOPROTEIN"/>
    <property type="match status" value="1"/>
</dbReference>
<name>A0ABT0K3B1_9ACTN</name>
<dbReference type="EMBL" id="JALKFT010000029">
    <property type="protein sequence ID" value="MCK9878227.1"/>
    <property type="molecule type" value="Genomic_DNA"/>
</dbReference>
<reference evidence="3 4" key="1">
    <citation type="submission" date="2022-04" db="EMBL/GenBank/DDBJ databases">
        <title>Genome diversity in the genus Frankia.</title>
        <authorList>
            <person name="Carlos-Shanley C."/>
            <person name="Hahn D."/>
        </authorList>
    </citation>
    <scope>NUCLEOTIDE SEQUENCE [LARGE SCALE GENOMIC DNA]</scope>
    <source>
        <strain evidence="3 4">Ag45/Mut15</strain>
    </source>
</reference>
<evidence type="ECO:0000256" key="2">
    <source>
        <dbReference type="SAM" id="SignalP"/>
    </source>
</evidence>
<feature type="compositionally biased region" description="Low complexity" evidence="1">
    <location>
        <begin position="46"/>
        <end position="59"/>
    </location>
</feature>
<accession>A0ABT0K3B1</accession>
<dbReference type="Proteomes" id="UP001201873">
    <property type="component" value="Unassembled WGS sequence"/>
</dbReference>
<organism evidence="3 4">
    <name type="scientific">Frankia umida</name>
    <dbReference type="NCBI Taxonomy" id="573489"/>
    <lineage>
        <taxon>Bacteria</taxon>
        <taxon>Bacillati</taxon>
        <taxon>Actinomycetota</taxon>
        <taxon>Actinomycetes</taxon>
        <taxon>Frankiales</taxon>
        <taxon>Frankiaceae</taxon>
        <taxon>Frankia</taxon>
    </lineage>
</organism>
<evidence type="ECO:0000313" key="3">
    <source>
        <dbReference type="EMBL" id="MCK9878227.1"/>
    </source>
</evidence>
<keyword evidence="4" id="KW-1185">Reference proteome</keyword>
<evidence type="ECO:0000256" key="1">
    <source>
        <dbReference type="SAM" id="MobiDB-lite"/>
    </source>
</evidence>
<gene>
    <name evidence="3" type="ORF">MXD59_21060</name>
</gene>
<evidence type="ECO:0008006" key="5">
    <source>
        <dbReference type="Google" id="ProtNLM"/>
    </source>
</evidence>
<feature type="chain" id="PRO_5045248158" description="FG-GAP repeat protein" evidence="2">
    <location>
        <begin position="24"/>
        <end position="290"/>
    </location>
</feature>
<proteinExistence type="predicted"/>
<evidence type="ECO:0000313" key="4">
    <source>
        <dbReference type="Proteomes" id="UP001201873"/>
    </source>
</evidence>
<dbReference type="RefSeq" id="WP_248826351.1">
    <property type="nucleotide sequence ID" value="NZ_JALKFT010000029.1"/>
</dbReference>
<comment type="caution">
    <text evidence="3">The sequence shown here is derived from an EMBL/GenBank/DDBJ whole genome shotgun (WGS) entry which is preliminary data.</text>
</comment>
<sequence length="290" mass="29461">MAARRFVVTGWAAACLLSAGLLAAGCDGTSTADAAAADRDAQTFASSTASAGSTSGTGSDAEQIREASGTRFDCPSPQRNPRIPTNATCVNVAISDLDGDGRPDRLLVFERTPPGGGRALLARAILATGQESEVALDSQLDAGDSLHPTILQTIDLNGEPGDEALVAVGYGASTADAEILTVLGSRLTAVQDGAGARFPLLIGASAAGGDGYRCVARTGTTKPSLLVNHVEVDGAAGTWTVTRLLYGWQGPHLAELQQSTSSQTGQPTEAQLDALSYGALTCAKPYPATS</sequence>
<protein>
    <recommendedName>
        <fullName evidence="5">FG-GAP repeat protein</fullName>
    </recommendedName>
</protein>